<dbReference type="Proteomes" id="UP000231644">
    <property type="component" value="Unassembled WGS sequence"/>
</dbReference>
<proteinExistence type="predicted"/>
<evidence type="ECO:0000313" key="1">
    <source>
        <dbReference type="EMBL" id="SFC51185.1"/>
    </source>
</evidence>
<evidence type="ECO:0000313" key="2">
    <source>
        <dbReference type="Proteomes" id="UP000231644"/>
    </source>
</evidence>
<dbReference type="EMBL" id="FOLX01000001">
    <property type="protein sequence ID" value="SFC51185.1"/>
    <property type="molecule type" value="Genomic_DNA"/>
</dbReference>
<organism evidence="1 2">
    <name type="scientific">Pseudooceanicola nitratireducens</name>
    <dbReference type="NCBI Taxonomy" id="517719"/>
    <lineage>
        <taxon>Bacteria</taxon>
        <taxon>Pseudomonadati</taxon>
        <taxon>Pseudomonadota</taxon>
        <taxon>Alphaproteobacteria</taxon>
        <taxon>Rhodobacterales</taxon>
        <taxon>Paracoccaceae</taxon>
        <taxon>Pseudooceanicola</taxon>
    </lineage>
</organism>
<name>A0A1I1JS38_9RHOB</name>
<keyword evidence="2" id="KW-1185">Reference proteome</keyword>
<sequence length="46" mass="5269">MKTKQQRWIQSVVETAKSTDTKLPFQRGNRAAVARRLRGTVKRQAA</sequence>
<accession>A0A1I1JS38</accession>
<dbReference type="AlphaFoldDB" id="A0A1I1JS38"/>
<dbReference type="STRING" id="517719.SAMN05421762_1163"/>
<protein>
    <submittedName>
        <fullName evidence="1">Uncharacterized protein</fullName>
    </submittedName>
</protein>
<reference evidence="1 2" key="1">
    <citation type="submission" date="2016-10" db="EMBL/GenBank/DDBJ databases">
        <authorList>
            <person name="de Groot N.N."/>
        </authorList>
    </citation>
    <scope>NUCLEOTIDE SEQUENCE [LARGE SCALE GENOMIC DNA]</scope>
    <source>
        <strain evidence="1 2">DSM 29619</strain>
    </source>
</reference>
<gene>
    <name evidence="1" type="ORF">SAMN05421762_1163</name>
</gene>
<dbReference type="RefSeq" id="WP_170848716.1">
    <property type="nucleotide sequence ID" value="NZ_BAABWI010000005.1"/>
</dbReference>